<gene>
    <name evidence="2" type="ORF">PCASD_11696</name>
</gene>
<dbReference type="AlphaFoldDB" id="A0A2N5UMS5"/>
<sequence length="1109" mass="125964">MKNSSTKGSVSSAKNVAIVPKSNTSLVKKEEKSVLVRGSGEKRFTLPLDMHNYKTFIDHGCQMDKEGYPLYPNGNTVFVWLPGQEVTNFGNVGFSKTVGIDFRRHQKWKVIRIYCLGALVCDREDCKWAGAPATGRENQSARVVRVNALEKCTIKVVLVLSLGKPNALKEPFESVTKIHGSFVNRDHLAYYRRLMLTELNIVPERLGAGIGDKFITDMFHWNKRGLLIISSSFMEESEHFTFQTKWMAERLLARDMDNAVYQGGLLSDVTYRFFENGYLLLTSMYCSETARWIPIQLTWIRGLSENYYRIHFATLFRQFMIPSFTRAERETLARQVVDFSLAQKEGFVMAYMEVFGECNRAQALKQLKGCHEHFRAQVTRIKRNRSVIQAHEEAPFQAMCHLLLEREGDDGPTHEEKMDAIQRQFPKVKRWLDWWAAADVSSMLFPSRRAMLEDSPDNGIPDTTNAQESMHRLYYMISEGKKSLMIGMIELFSFVNVLREDFEAVMRGVSIEYGSKTKAQVDVAQLMGHSKKRKRRFVNDGRAPDTTEALISEKSIPVKQKNTIKEEIPIKQEIKAGRPKNSTNINRNIYTTYLSYHVSSNPQQANRCWMAAALESLFALYSPLWLRNSNGTGSDLFTAVVKHFASRTTYELTLNGSIRLILSKAQNTLFNHVHKKHPDSFKPGCFALCDYFIEIILDPRANPTRGLEGLFAVPENREYICSAQHESPREPNTRSLSMVHISENLFNCNNLDSSGVAKFFELWSTSGIYRSTGLSCRTCPRLDETTLTEKSKLNFAKGELPAHLYILLDYVSLLTDKPARDKFSDECNFPLKLSVGSKTYTLMSRGYWNGNHYWCKVHKKVNGMHGIWLHNDRENQGIAQLISQDPNEIAGCLRYTSWVMYMREWTSKEERYVNEAIEKIKKDNPKVQGNIPFINLRELLSPINNKNKSPNVPNDDKNKSSNVPNDNKNKLSNVGVPPLCTEHSSNLSESSLACGGTFAKDDPVKDTLAKNKLAEDNSAKIKLAEDDSVHRMANSSKTDLNANSNKTVIKLKLTMPKNPTTPSANSNKNDSDVLASDNQEIEIVKKKFKSKGKAPVGQRRSNRKAPGTD</sequence>
<feature type="compositionally biased region" description="Polar residues" evidence="1">
    <location>
        <begin position="942"/>
        <end position="952"/>
    </location>
</feature>
<feature type="region of interest" description="Disordered" evidence="1">
    <location>
        <begin position="1055"/>
        <end position="1109"/>
    </location>
</feature>
<feature type="region of interest" description="Disordered" evidence="1">
    <location>
        <begin position="942"/>
        <end position="978"/>
    </location>
</feature>
<evidence type="ECO:0000313" key="3">
    <source>
        <dbReference type="Proteomes" id="UP000235392"/>
    </source>
</evidence>
<organism evidence="2 3">
    <name type="scientific">Puccinia coronata f. sp. avenae</name>
    <dbReference type="NCBI Taxonomy" id="200324"/>
    <lineage>
        <taxon>Eukaryota</taxon>
        <taxon>Fungi</taxon>
        <taxon>Dikarya</taxon>
        <taxon>Basidiomycota</taxon>
        <taxon>Pucciniomycotina</taxon>
        <taxon>Pucciniomycetes</taxon>
        <taxon>Pucciniales</taxon>
        <taxon>Pucciniaceae</taxon>
        <taxon>Puccinia</taxon>
    </lineage>
</organism>
<dbReference type="EMBL" id="PGCI01000121">
    <property type="protein sequence ID" value="PLW38946.1"/>
    <property type="molecule type" value="Genomic_DNA"/>
</dbReference>
<accession>A0A2N5UMS5</accession>
<protein>
    <submittedName>
        <fullName evidence="2">Uncharacterized protein</fullName>
    </submittedName>
</protein>
<feature type="compositionally biased region" description="Polar residues" evidence="1">
    <location>
        <begin position="960"/>
        <end position="972"/>
    </location>
</feature>
<comment type="caution">
    <text evidence="2">The sequence shown here is derived from an EMBL/GenBank/DDBJ whole genome shotgun (WGS) entry which is preliminary data.</text>
</comment>
<evidence type="ECO:0000256" key="1">
    <source>
        <dbReference type="SAM" id="MobiDB-lite"/>
    </source>
</evidence>
<feature type="compositionally biased region" description="Polar residues" evidence="1">
    <location>
        <begin position="1057"/>
        <end position="1068"/>
    </location>
</feature>
<evidence type="ECO:0000313" key="2">
    <source>
        <dbReference type="EMBL" id="PLW38946.1"/>
    </source>
</evidence>
<reference evidence="2 3" key="1">
    <citation type="submission" date="2017-11" db="EMBL/GenBank/DDBJ databases">
        <title>De novo assembly and phasing of dikaryotic genomes from two isolates of Puccinia coronata f. sp. avenae, the causal agent of oat crown rust.</title>
        <authorList>
            <person name="Miller M.E."/>
            <person name="Zhang Y."/>
            <person name="Omidvar V."/>
            <person name="Sperschneider J."/>
            <person name="Schwessinger B."/>
            <person name="Raley C."/>
            <person name="Palmer J.M."/>
            <person name="Garnica D."/>
            <person name="Upadhyaya N."/>
            <person name="Rathjen J."/>
            <person name="Taylor J.M."/>
            <person name="Park R.F."/>
            <person name="Dodds P.N."/>
            <person name="Hirsch C.D."/>
            <person name="Kianian S.F."/>
            <person name="Figueroa M."/>
        </authorList>
    </citation>
    <scope>NUCLEOTIDE SEQUENCE [LARGE SCALE GENOMIC DNA]</scope>
    <source>
        <strain evidence="2">12SD80</strain>
    </source>
</reference>
<proteinExistence type="predicted"/>
<name>A0A2N5UMS5_9BASI</name>
<dbReference type="Proteomes" id="UP000235392">
    <property type="component" value="Unassembled WGS sequence"/>
</dbReference>